<feature type="binding site" evidence="1">
    <location>
        <position position="77"/>
    </location>
    <ligand>
        <name>Mg(2+)</name>
        <dbReference type="ChEBI" id="CHEBI:18420"/>
        <label>1</label>
    </ligand>
</feature>
<evidence type="ECO:0000313" key="2">
    <source>
        <dbReference type="EMBL" id="PXX79529.1"/>
    </source>
</evidence>
<gene>
    <name evidence="2" type="ORF">DFR34_106165</name>
</gene>
<dbReference type="InterPro" id="IPR013479">
    <property type="entry name" value="ADP-ribosyl_diN_reduct_hydro"/>
</dbReference>
<keyword evidence="3" id="KW-1185">Reference proteome</keyword>
<dbReference type="InterPro" id="IPR005502">
    <property type="entry name" value="Ribosyl_crysJ1"/>
</dbReference>
<proteinExistence type="predicted"/>
<accession>A0A318KP46</accession>
<keyword evidence="1" id="KW-0460">Magnesium</keyword>
<organism evidence="2 3">
    <name type="scientific">Rivihabitans pingtungensis</name>
    <dbReference type="NCBI Taxonomy" id="1054498"/>
    <lineage>
        <taxon>Bacteria</taxon>
        <taxon>Pseudomonadati</taxon>
        <taxon>Pseudomonadota</taxon>
        <taxon>Betaproteobacteria</taxon>
        <taxon>Neisseriales</taxon>
        <taxon>Aquaspirillaceae</taxon>
        <taxon>Rivihabitans</taxon>
    </lineage>
</organism>
<dbReference type="PANTHER" id="PTHR16222:SF12">
    <property type="entry name" value="ADP-RIBOSYLGLYCOHYDROLASE-RELATED"/>
    <property type="match status" value="1"/>
</dbReference>
<feature type="binding site" evidence="1">
    <location>
        <position position="264"/>
    </location>
    <ligand>
        <name>Mg(2+)</name>
        <dbReference type="ChEBI" id="CHEBI:18420"/>
        <label>1</label>
    </ligand>
</feature>
<comment type="caution">
    <text evidence="2">The sequence shown here is derived from an EMBL/GenBank/DDBJ whole genome shotgun (WGS) entry which is preliminary data.</text>
</comment>
<dbReference type="SUPFAM" id="SSF101478">
    <property type="entry name" value="ADP-ribosylglycohydrolase"/>
    <property type="match status" value="1"/>
</dbReference>
<dbReference type="NCBIfam" id="TIGR02662">
    <property type="entry name" value="dinitro_DRAG"/>
    <property type="match status" value="1"/>
</dbReference>
<dbReference type="Proteomes" id="UP000247555">
    <property type="component" value="Unassembled WGS sequence"/>
</dbReference>
<feature type="binding site" evidence="1">
    <location>
        <position position="267"/>
    </location>
    <ligand>
        <name>Mg(2+)</name>
        <dbReference type="ChEBI" id="CHEBI:18420"/>
        <label>1</label>
    </ligand>
</feature>
<keyword evidence="1" id="KW-0479">Metal-binding</keyword>
<keyword evidence="2" id="KW-0378">Hydrolase</keyword>
<name>A0A318KP46_9NEIS</name>
<dbReference type="AlphaFoldDB" id="A0A318KP46"/>
<dbReference type="InterPro" id="IPR050792">
    <property type="entry name" value="ADP-ribosylglycohydrolase"/>
</dbReference>
<comment type="cofactor">
    <cofactor evidence="1">
        <name>Mg(2+)</name>
        <dbReference type="ChEBI" id="CHEBI:18420"/>
    </cofactor>
    <text evidence="1">Binds 2 magnesium ions per subunit.</text>
</comment>
<dbReference type="GO" id="GO:0016787">
    <property type="term" value="F:hydrolase activity"/>
    <property type="evidence" value="ECO:0007669"/>
    <property type="project" value="UniProtKB-KW"/>
</dbReference>
<dbReference type="OrthoDB" id="9798107at2"/>
<evidence type="ECO:0000313" key="3">
    <source>
        <dbReference type="Proteomes" id="UP000247555"/>
    </source>
</evidence>
<feature type="binding site" evidence="1">
    <location>
        <position position="78"/>
    </location>
    <ligand>
        <name>Mg(2+)</name>
        <dbReference type="ChEBI" id="CHEBI:18420"/>
        <label>1</label>
    </ligand>
</feature>
<dbReference type="EMBL" id="QJKI01000006">
    <property type="protein sequence ID" value="PXX79529.1"/>
    <property type="molecule type" value="Genomic_DNA"/>
</dbReference>
<dbReference type="Pfam" id="PF03747">
    <property type="entry name" value="ADP_ribosyl_GH"/>
    <property type="match status" value="1"/>
</dbReference>
<protein>
    <submittedName>
        <fullName evidence="2">ADP-ribosyl-[dinitrogen reductase] hydrolase</fullName>
    </submittedName>
</protein>
<sequence>MLWPGVLNRIRQFGPAPSAPLTLEARALGAYLGLAVGDALGATVEFLTPNEIRHQIGLHRHLTGGGWLKLRPGMVTDDTTMSLALGEAILLSGGRVDALLAAQAFDQWMRSKPVDIGNTVRRNLMRFRRTGEPCAPPSEHDAGNGAAMRLLPAALATFGLDADTVRDAVLAQAHVTHHSPLSDAACLTLTGMLHALLAGADKKTVLQQHVQPLIQQYPVFGFRARRCDNPSGYIVDTLQAVFQAFFDTDTLEDCLIDVVNRGGDADTTGAIAGMLAGAHQGPKAIPRRWLSVLDADTRAACELQSWLLLPAVLA</sequence>
<dbReference type="PANTHER" id="PTHR16222">
    <property type="entry name" value="ADP-RIBOSYLGLYCOHYDROLASE"/>
    <property type="match status" value="1"/>
</dbReference>
<feature type="binding site" evidence="1">
    <location>
        <position position="266"/>
    </location>
    <ligand>
        <name>Mg(2+)</name>
        <dbReference type="ChEBI" id="CHEBI:18420"/>
        <label>1</label>
    </ligand>
</feature>
<dbReference type="Gene3D" id="1.10.4080.10">
    <property type="entry name" value="ADP-ribosylation/Crystallin J1"/>
    <property type="match status" value="1"/>
</dbReference>
<feature type="binding site" evidence="1">
    <location>
        <position position="76"/>
    </location>
    <ligand>
        <name>Mg(2+)</name>
        <dbReference type="ChEBI" id="CHEBI:18420"/>
        <label>1</label>
    </ligand>
</feature>
<dbReference type="GO" id="GO:0046872">
    <property type="term" value="F:metal ion binding"/>
    <property type="evidence" value="ECO:0007669"/>
    <property type="project" value="UniProtKB-KW"/>
</dbReference>
<reference evidence="2 3" key="1">
    <citation type="submission" date="2018-05" db="EMBL/GenBank/DDBJ databases">
        <title>Genomic Encyclopedia of Type Strains, Phase IV (KMG-IV): sequencing the most valuable type-strain genomes for metagenomic binning, comparative biology and taxonomic classification.</title>
        <authorList>
            <person name="Goeker M."/>
        </authorList>
    </citation>
    <scope>NUCLEOTIDE SEQUENCE [LARGE SCALE GENOMIC DNA]</scope>
    <source>
        <strain evidence="2 3">DSM 29661</strain>
    </source>
</reference>
<dbReference type="InterPro" id="IPR036705">
    <property type="entry name" value="Ribosyl_crysJ1_sf"/>
</dbReference>
<evidence type="ECO:0000256" key="1">
    <source>
        <dbReference type="PIRSR" id="PIRSR605502-1"/>
    </source>
</evidence>
<dbReference type="RefSeq" id="WP_110390438.1">
    <property type="nucleotide sequence ID" value="NZ_QJKI01000006.1"/>
</dbReference>